<dbReference type="Proteomes" id="UP000095286">
    <property type="component" value="Unplaced"/>
</dbReference>
<evidence type="ECO:0000313" key="2">
    <source>
        <dbReference type="WBParaSite" id="RSKR_0001106100.1"/>
    </source>
</evidence>
<proteinExistence type="predicted"/>
<sequence length="552" mass="59637">MSGSEAMLSLVGKRSSGEGIRGQNVMACVSIANTVKSSFGPCGLDKMLVDDVGDVTVTNDGATILKLLSVEHPAAKILVELAQLQDAEVGDGTTSVVILAAELLKSADELAKQGLHATTIINGFRLACKESVKYIKNNLGVEATKLTERNKLDIAKTSLSSKIIGVHDDFFPKLLVEAAELIKVTDSSGKVTYPISAVNVLKAHGQSASESTLIKGYALNCTRAAEAMPRTIKNAKIACLDLNLQKAKMSFGVNVCVTDPEKLEAIRREEIDIVKRRIDRILATGANVILTTGGIDDLAMKQFITANAMAVRRCKKVDLKRIAKATGATLTASLATLEGDEQFDASLLGHAEEVAQERISDDELIIIRNTKARTAASLILRGANDMMLDEMERSAHDALCVIQRVLESKKIVSGAGSVEAALNVYLEQYATTLASREQLAVAEFANTLLVIPKTLIMNAASDMTDLIASLKNCHYRYLQSVNSKDCDKALKYTGLDLENNAITIPYEKGIIEPMMSKIKALKFATEAAITILRIDDFIKLEKIQGPEQEQCH</sequence>
<reference evidence="2" key="1">
    <citation type="submission" date="2016-11" db="UniProtKB">
        <authorList>
            <consortium name="WormBaseParasite"/>
        </authorList>
    </citation>
    <scope>IDENTIFICATION</scope>
    <source>
        <strain evidence="2">KR3021</strain>
    </source>
</reference>
<accession>A0AC35UFY5</accession>
<dbReference type="WBParaSite" id="RSKR_0001106100.1">
    <property type="protein sequence ID" value="RSKR_0001106100.1"/>
    <property type="gene ID" value="RSKR_0001106100"/>
</dbReference>
<name>A0AC35UFY5_9BILA</name>
<evidence type="ECO:0000313" key="1">
    <source>
        <dbReference type="Proteomes" id="UP000095286"/>
    </source>
</evidence>
<protein>
    <submittedName>
        <fullName evidence="2">T-complex protein 1 subunit alpha</fullName>
    </submittedName>
</protein>
<organism evidence="1 2">
    <name type="scientific">Rhabditophanes sp. KR3021</name>
    <dbReference type="NCBI Taxonomy" id="114890"/>
    <lineage>
        <taxon>Eukaryota</taxon>
        <taxon>Metazoa</taxon>
        <taxon>Ecdysozoa</taxon>
        <taxon>Nematoda</taxon>
        <taxon>Chromadorea</taxon>
        <taxon>Rhabditida</taxon>
        <taxon>Tylenchina</taxon>
        <taxon>Panagrolaimomorpha</taxon>
        <taxon>Strongyloidoidea</taxon>
        <taxon>Alloionematidae</taxon>
        <taxon>Rhabditophanes</taxon>
    </lineage>
</organism>